<accession>A0A840XWJ6</accession>
<dbReference type="RefSeq" id="WP_184486915.1">
    <property type="nucleotide sequence ID" value="NZ_JACIJE010000013.1"/>
</dbReference>
<name>A0A840XWJ6_9PROT</name>
<dbReference type="Proteomes" id="UP000562254">
    <property type="component" value="Unassembled WGS sequence"/>
</dbReference>
<dbReference type="EMBL" id="JACIJE010000013">
    <property type="protein sequence ID" value="MBB5691530.1"/>
    <property type="molecule type" value="Genomic_DNA"/>
</dbReference>
<proteinExistence type="predicted"/>
<evidence type="ECO:0000313" key="3">
    <source>
        <dbReference type="Proteomes" id="UP000562254"/>
    </source>
</evidence>
<evidence type="ECO:0000313" key="2">
    <source>
        <dbReference type="EMBL" id="MBB5691530.1"/>
    </source>
</evidence>
<feature type="signal peptide" evidence="1">
    <location>
        <begin position="1"/>
        <end position="17"/>
    </location>
</feature>
<keyword evidence="1" id="KW-0732">Signal</keyword>
<feature type="chain" id="PRO_5032750102" description="DUF3108 domain-containing protein" evidence="1">
    <location>
        <begin position="18"/>
        <end position="201"/>
    </location>
</feature>
<keyword evidence="3" id="KW-1185">Reference proteome</keyword>
<reference evidence="2 3" key="1">
    <citation type="submission" date="2020-08" db="EMBL/GenBank/DDBJ databases">
        <title>Genomic Encyclopedia of Type Strains, Phase IV (KMG-IV): sequencing the most valuable type-strain genomes for metagenomic binning, comparative biology and taxonomic classification.</title>
        <authorList>
            <person name="Goeker M."/>
        </authorList>
    </citation>
    <scope>NUCLEOTIDE SEQUENCE [LARGE SCALE GENOMIC DNA]</scope>
    <source>
        <strain evidence="2 3">DSM 25895</strain>
    </source>
</reference>
<organism evidence="2 3">
    <name type="scientific">Neoroseomonas alkaliterrae</name>
    <dbReference type="NCBI Taxonomy" id="1452450"/>
    <lineage>
        <taxon>Bacteria</taxon>
        <taxon>Pseudomonadati</taxon>
        <taxon>Pseudomonadota</taxon>
        <taxon>Alphaproteobacteria</taxon>
        <taxon>Acetobacterales</taxon>
        <taxon>Acetobacteraceae</taxon>
        <taxon>Neoroseomonas</taxon>
    </lineage>
</organism>
<dbReference type="AlphaFoldDB" id="A0A840XWJ6"/>
<sequence>MRRRHALLGLAAPFVMAAAPGGQEIAFRVRRRGDAVGTHVVRFAQRGGERVATSELAIVPKVMGVVVYRYEHRYEEVTREGRFLRVASRLNRNGRIVEVRGEATPGAVLLEGTEGPQRLAPDAAPLSWWEMRRMGGAVPLFGTTTGRALALSWESRRGSAGGPSFTCSGDVSATVAFDAAGRWVGFSARGEDGNDIVYEAA</sequence>
<dbReference type="Pfam" id="PF19630">
    <property type="entry name" value="DUF6134"/>
    <property type="match status" value="1"/>
</dbReference>
<comment type="caution">
    <text evidence="2">The sequence shown here is derived from an EMBL/GenBank/DDBJ whole genome shotgun (WGS) entry which is preliminary data.</text>
</comment>
<evidence type="ECO:0000256" key="1">
    <source>
        <dbReference type="SAM" id="SignalP"/>
    </source>
</evidence>
<protein>
    <recommendedName>
        <fullName evidence="4">DUF3108 domain-containing protein</fullName>
    </recommendedName>
</protein>
<gene>
    <name evidence="2" type="ORF">FHS88_003687</name>
</gene>
<dbReference type="InterPro" id="IPR045767">
    <property type="entry name" value="DUF6134"/>
</dbReference>
<evidence type="ECO:0008006" key="4">
    <source>
        <dbReference type="Google" id="ProtNLM"/>
    </source>
</evidence>